<feature type="region of interest" description="Disordered" evidence="1">
    <location>
        <begin position="108"/>
        <end position="130"/>
    </location>
</feature>
<gene>
    <name evidence="2" type="ORF">S01H1_51181</name>
</gene>
<accession>X0WD57</accession>
<name>X0WD57_9ZZZZ</name>
<evidence type="ECO:0000256" key="1">
    <source>
        <dbReference type="SAM" id="MobiDB-lite"/>
    </source>
</evidence>
<organism evidence="2">
    <name type="scientific">marine sediment metagenome</name>
    <dbReference type="NCBI Taxonomy" id="412755"/>
    <lineage>
        <taxon>unclassified sequences</taxon>
        <taxon>metagenomes</taxon>
        <taxon>ecological metagenomes</taxon>
    </lineage>
</organism>
<comment type="caution">
    <text evidence="2">The sequence shown here is derived from an EMBL/GenBank/DDBJ whole genome shotgun (WGS) entry which is preliminary data.</text>
</comment>
<protein>
    <submittedName>
        <fullName evidence="2">Uncharacterized protein</fullName>
    </submittedName>
</protein>
<dbReference type="AlphaFoldDB" id="X0WD57"/>
<reference evidence="2" key="1">
    <citation type="journal article" date="2014" name="Front. Microbiol.">
        <title>High frequency of phylogenetically diverse reductive dehalogenase-homologous genes in deep subseafloor sedimentary metagenomes.</title>
        <authorList>
            <person name="Kawai M."/>
            <person name="Futagami T."/>
            <person name="Toyoda A."/>
            <person name="Takaki Y."/>
            <person name="Nishi S."/>
            <person name="Hori S."/>
            <person name="Arai W."/>
            <person name="Tsubouchi T."/>
            <person name="Morono Y."/>
            <person name="Uchiyama I."/>
            <person name="Ito T."/>
            <person name="Fujiyama A."/>
            <person name="Inagaki F."/>
            <person name="Takami H."/>
        </authorList>
    </citation>
    <scope>NUCLEOTIDE SEQUENCE</scope>
    <source>
        <strain evidence="2">Expedition CK06-06</strain>
    </source>
</reference>
<evidence type="ECO:0000313" key="2">
    <source>
        <dbReference type="EMBL" id="GAG21142.1"/>
    </source>
</evidence>
<sequence>MRISREDLHKEGFVRGNSLQKIARNFNAETKLSIVEHEATCTCGHILIVDMEKMRKGNLINNDYRKTDNGDEESIIIKTYYKPCEICLNNLKDDMNDFKDLIEDLYGVIHPPEPDETPQPKEDDGDDKDA</sequence>
<proteinExistence type="predicted"/>
<dbReference type="EMBL" id="BARS01033020">
    <property type="protein sequence ID" value="GAG21142.1"/>
    <property type="molecule type" value="Genomic_DNA"/>
</dbReference>